<dbReference type="GO" id="GO:0043596">
    <property type="term" value="C:nuclear replication fork"/>
    <property type="evidence" value="ECO:0007669"/>
    <property type="project" value="TreeGrafter"/>
</dbReference>
<feature type="region of interest" description="Disordered" evidence="1">
    <location>
        <begin position="750"/>
        <end position="783"/>
    </location>
</feature>
<dbReference type="OrthoDB" id="9378993at2759"/>
<dbReference type="GO" id="GO:0043539">
    <property type="term" value="F:protein serine/threonine kinase activator activity"/>
    <property type="evidence" value="ECO:0007669"/>
    <property type="project" value="TreeGrafter"/>
</dbReference>
<feature type="region of interest" description="Disordered" evidence="1">
    <location>
        <begin position="1"/>
        <end position="82"/>
    </location>
</feature>
<dbReference type="InterPro" id="IPR029406">
    <property type="entry name" value="ETAA1"/>
</dbReference>
<sequence>MNRRRKHGDGLGPKDSPRKTAAAEDSSLVVEPGRRRLRSTRGSGLHGAGEGPLLPVRQREQPPVAASCSKSNPEEKYGTPKRVLKMDSLSSTFSSPNDPDGLNDIFWDQNSPMTKQLGKGRKKQIYTTDSDEISHIVSRIAPQDEKPTTNSMLGMWIGETAIPCTPCVAKGKLRAKISCTKLKTQNQEEELMKLAKQFDKNMEELDVIQEQNDRNHDITQMISETDPLNDYEDNVQIQSLCHTIKMESAMIKKPMTENTKIAMANDHNSSHKSFDQNVEAAYNAIFDGSTQKCSGQISQDLSDAYLNTSNTTFGKKITSKEEKIITNETPVTVKLQNKTPESLFSQVDVPIMSKSYVTSCTKEPEIFNKHIDPFVTSDFEEDWEKLLRNEPFMMQSVEMPELLPVPKITHGGAHKGVYTFSSKNGKSKPRTNTSLDARPSDSKIVQDLSSKTYYSELMDVEKHKFLPAPNDKPNQLLTGNKMKCEKPLNRRSIQDKIQDCALTSNVTKMKEDIHTKFIPTVSASETKFALTTGYFSEQKYKPVRTPANKKDLFGSTTPANESKSSKPNQTHAPNIGPFLDDWNDPSFANEIIQACHQLENTWETDDVDDDLLYQACDDIERLTQQQDIRNESVTSENTVEINNSSKYGGKNMFTTSKQGHQLVQSKHLNLGSITVQTSSLTNSLPIDKSMKREKGESCRNSPGILVATTNLTMYSKNSNDKVNNLHVSWNNTNVPIQVNSSNLTLAGGSGVNVSSRHMSTETPATNKSLSTQHLSHRTITDGTKTDHKKTITFPKYKFTKMKNSQTRSQFQNCTTVSISDTEITQSLEENKTTSVNPLHEEVVQQQSWTKLCESLKQPSKEEEEKNRKYSPEEIQRKRQDALVRRMAKARASSLNTAPT</sequence>
<gene>
    <name evidence="3" type="primary">ETAA1</name>
</gene>
<dbReference type="CTD" id="54465"/>
<dbReference type="GO" id="GO:0031297">
    <property type="term" value="P:replication fork processing"/>
    <property type="evidence" value="ECO:0007669"/>
    <property type="project" value="TreeGrafter"/>
</dbReference>
<reference evidence="3" key="1">
    <citation type="submission" date="2025-08" db="UniProtKB">
        <authorList>
            <consortium name="RefSeq"/>
        </authorList>
    </citation>
    <scope>IDENTIFICATION</scope>
</reference>
<evidence type="ECO:0000313" key="3">
    <source>
        <dbReference type="RefSeq" id="XP_007938264.1"/>
    </source>
</evidence>
<dbReference type="Pfam" id="PF15350">
    <property type="entry name" value="ETAA1"/>
    <property type="match status" value="1"/>
</dbReference>
<feature type="compositionally biased region" description="Polar residues" evidence="1">
    <location>
        <begin position="554"/>
        <end position="572"/>
    </location>
</feature>
<dbReference type="Proteomes" id="UP000694850">
    <property type="component" value="Unplaced"/>
</dbReference>
<dbReference type="GeneID" id="103196356"/>
<organism evidence="2 3">
    <name type="scientific">Orycteropus afer afer</name>
    <dbReference type="NCBI Taxonomy" id="1230840"/>
    <lineage>
        <taxon>Eukaryota</taxon>
        <taxon>Metazoa</taxon>
        <taxon>Chordata</taxon>
        <taxon>Craniata</taxon>
        <taxon>Vertebrata</taxon>
        <taxon>Euteleostomi</taxon>
        <taxon>Mammalia</taxon>
        <taxon>Eutheria</taxon>
        <taxon>Afrotheria</taxon>
        <taxon>Tubulidentata</taxon>
        <taxon>Orycteropodidae</taxon>
        <taxon>Orycteropus</taxon>
    </lineage>
</organism>
<protein>
    <submittedName>
        <fullName evidence="3">Ewing's tumor-associated antigen 1</fullName>
    </submittedName>
</protein>
<dbReference type="PANTHER" id="PTHR16434:SF2">
    <property type="entry name" value="EWING'S TUMOR-ASSOCIATED ANTIGEN 1"/>
    <property type="match status" value="1"/>
</dbReference>
<feature type="compositionally biased region" description="Polar residues" evidence="1">
    <location>
        <begin position="751"/>
        <end position="773"/>
    </location>
</feature>
<feature type="region of interest" description="Disordered" evidence="1">
    <location>
        <begin position="416"/>
        <end position="441"/>
    </location>
</feature>
<dbReference type="RefSeq" id="XP_007938264.1">
    <property type="nucleotide sequence ID" value="XM_007940073.1"/>
</dbReference>
<evidence type="ECO:0000313" key="2">
    <source>
        <dbReference type="Proteomes" id="UP000694850"/>
    </source>
</evidence>
<proteinExistence type="predicted"/>
<dbReference type="AlphaFoldDB" id="A0A8B6ZRD7"/>
<evidence type="ECO:0000256" key="1">
    <source>
        <dbReference type="SAM" id="MobiDB-lite"/>
    </source>
</evidence>
<name>A0A8B6ZRD7_ORYAF</name>
<feature type="region of interest" description="Disordered" evidence="1">
    <location>
        <begin position="854"/>
        <end position="899"/>
    </location>
</feature>
<keyword evidence="2" id="KW-1185">Reference proteome</keyword>
<feature type="compositionally biased region" description="Basic and acidic residues" evidence="1">
    <location>
        <begin position="858"/>
        <end position="883"/>
    </location>
</feature>
<dbReference type="PANTHER" id="PTHR16434">
    <property type="entry name" value="EWING'S TUMOR-ASSOCIATED ANTIGEN 1 ETAA1"/>
    <property type="match status" value="1"/>
</dbReference>
<dbReference type="GO" id="GO:2000001">
    <property type="term" value="P:regulation of DNA damage checkpoint"/>
    <property type="evidence" value="ECO:0007669"/>
    <property type="project" value="TreeGrafter"/>
</dbReference>
<accession>A0A8B6ZRD7</accession>
<dbReference type="GO" id="GO:0006974">
    <property type="term" value="P:DNA damage response"/>
    <property type="evidence" value="ECO:0007669"/>
    <property type="project" value="TreeGrafter"/>
</dbReference>
<feature type="compositionally biased region" description="Polar residues" evidence="1">
    <location>
        <begin position="419"/>
        <end position="435"/>
    </location>
</feature>
<feature type="region of interest" description="Disordered" evidence="1">
    <location>
        <begin position="547"/>
        <end position="574"/>
    </location>
</feature>